<dbReference type="CDD" id="cd07038">
    <property type="entry name" value="TPP_PYR_PDC_IPDC_like"/>
    <property type="match status" value="1"/>
</dbReference>
<evidence type="ECO:0000259" key="13">
    <source>
        <dbReference type="Pfam" id="PF02776"/>
    </source>
</evidence>
<dbReference type="InterPro" id="IPR012110">
    <property type="entry name" value="PDC/IPDC-like"/>
</dbReference>
<sequence>MTQPLARVLIHALADHGAREVFGIPGDFALPFFRHLERCGRLPLYTLSHEPGVGFAADAAARWHGGLGVACVTYGAGALNMVNPIAGAFSEKSQVVVISGGPGVSEGHRGGHDGLLLHHQAKTLDSQLQVFREITCDQTRLDDPQRAPVEIARVLRSCREQSRPVYIEIPRDQVDVPCDPVAALPPSPVEAEAVAACADEVMARLDRAERPVLLVGVEVRRFDLEARVGDLARRLGIPVATTFMGRGLLSQEPVPSIGTYMGLAGCPEISRVVEESDALLMLGVLLSDTNFGVSGERIDLRAAMLAADRAVRVGFHAYPDIPLADLIDALLDRAPVEPSVCAAIPAPALPRDLVADDAPVHPRDIAAAVNDLFDRAGPMPIAADMGDCLFTAMDMRHTPLVAPGYYATMGFGVPAGLGICAASGRRPLVLVGDGAFQMTGWELGVCARHGWAPLVVVFNNASWEMLRTFQPDSGFNDLEVWQFARLAEALGGRGHRATTRAQLRAALDAAHADESCFQLVEVMLPRGAISDTLARFVGAIKGANRPMGTR</sequence>
<evidence type="ECO:0000313" key="15">
    <source>
        <dbReference type="Proteomes" id="UP000554286"/>
    </source>
</evidence>
<feature type="domain" description="Thiamine pyrophosphate enzyme central" evidence="11">
    <location>
        <begin position="199"/>
        <end position="292"/>
    </location>
</feature>
<dbReference type="GO" id="GO:0005829">
    <property type="term" value="C:cytosol"/>
    <property type="evidence" value="ECO:0007669"/>
    <property type="project" value="TreeGrafter"/>
</dbReference>
<dbReference type="Proteomes" id="UP000554286">
    <property type="component" value="Unassembled WGS sequence"/>
</dbReference>
<dbReference type="NCBIfam" id="TIGR03394">
    <property type="entry name" value="indol_phenyl_DC"/>
    <property type="match status" value="1"/>
</dbReference>
<dbReference type="SUPFAM" id="SSF52467">
    <property type="entry name" value="DHS-like NAD/FAD-binding domain"/>
    <property type="match status" value="1"/>
</dbReference>
<dbReference type="EC" id="4.1.1.74" evidence="14"/>
<evidence type="ECO:0000256" key="10">
    <source>
        <dbReference type="RuleBase" id="RU362132"/>
    </source>
</evidence>
<keyword evidence="7 10" id="KW-0786">Thiamine pyrophosphate</keyword>
<dbReference type="Gene3D" id="3.40.50.1220">
    <property type="entry name" value="TPP-binding domain"/>
    <property type="match status" value="1"/>
</dbReference>
<keyword evidence="15" id="KW-1185">Reference proteome</keyword>
<dbReference type="InterPro" id="IPR047213">
    <property type="entry name" value="TPP_PYR_PDC_IPDC-like"/>
</dbReference>
<dbReference type="GO" id="GO:0009851">
    <property type="term" value="P:auxin biosynthetic process"/>
    <property type="evidence" value="ECO:0007669"/>
    <property type="project" value="InterPro"/>
</dbReference>
<dbReference type="InterPro" id="IPR029035">
    <property type="entry name" value="DHS-like_NAD/FAD-binding_dom"/>
</dbReference>
<keyword evidence="8 14" id="KW-0456">Lyase</keyword>
<dbReference type="GO" id="GO:0004737">
    <property type="term" value="F:pyruvate decarboxylase activity"/>
    <property type="evidence" value="ECO:0007669"/>
    <property type="project" value="TreeGrafter"/>
</dbReference>
<dbReference type="InterPro" id="IPR029061">
    <property type="entry name" value="THDP-binding"/>
</dbReference>
<dbReference type="Gene3D" id="3.40.50.970">
    <property type="match status" value="2"/>
</dbReference>
<comment type="cofactor">
    <cofactor evidence="1">
        <name>a metal cation</name>
        <dbReference type="ChEBI" id="CHEBI:25213"/>
    </cofactor>
</comment>
<evidence type="ECO:0000256" key="7">
    <source>
        <dbReference type="ARBA" id="ARBA00023052"/>
    </source>
</evidence>
<dbReference type="SUPFAM" id="SSF52518">
    <property type="entry name" value="Thiamin diphosphate-binding fold (THDP-binding)"/>
    <property type="match status" value="2"/>
</dbReference>
<dbReference type="GO" id="GO:0030976">
    <property type="term" value="F:thiamine pyrophosphate binding"/>
    <property type="evidence" value="ECO:0007669"/>
    <property type="project" value="InterPro"/>
</dbReference>
<comment type="cofactor">
    <cofactor evidence="2">
        <name>thiamine diphosphate</name>
        <dbReference type="ChEBI" id="CHEBI:58937"/>
    </cofactor>
</comment>
<evidence type="ECO:0000259" key="11">
    <source>
        <dbReference type="Pfam" id="PF00205"/>
    </source>
</evidence>
<evidence type="ECO:0000256" key="6">
    <source>
        <dbReference type="ARBA" id="ARBA00022842"/>
    </source>
</evidence>
<evidence type="ECO:0000256" key="5">
    <source>
        <dbReference type="ARBA" id="ARBA00022793"/>
    </source>
</evidence>
<evidence type="ECO:0000256" key="2">
    <source>
        <dbReference type="ARBA" id="ARBA00001964"/>
    </source>
</evidence>
<name>A0A7W6RC08_9PROT</name>
<feature type="domain" description="Thiamine pyrophosphate enzyme TPP-binding" evidence="12">
    <location>
        <begin position="399"/>
        <end position="516"/>
    </location>
</feature>
<reference evidence="14 15" key="1">
    <citation type="submission" date="2020-08" db="EMBL/GenBank/DDBJ databases">
        <title>Genome sequencing of Purple Non-Sulfur Bacteria from various extreme environments.</title>
        <authorList>
            <person name="Mayer M."/>
        </authorList>
    </citation>
    <scope>NUCLEOTIDE SEQUENCE [LARGE SCALE GENOMIC DNA]</scope>
    <source>
        <strain evidence="14 15">JA131</strain>
    </source>
</reference>
<evidence type="ECO:0000256" key="4">
    <source>
        <dbReference type="ARBA" id="ARBA00022723"/>
    </source>
</evidence>
<dbReference type="PIRSF" id="PIRSF036565">
    <property type="entry name" value="Pyruvt_ip_decrb"/>
    <property type="match status" value="1"/>
</dbReference>
<feature type="domain" description="Thiamine pyrophosphate enzyme N-terminal TPP-binding" evidence="13">
    <location>
        <begin position="6"/>
        <end position="113"/>
    </location>
</feature>
<dbReference type="Pfam" id="PF02776">
    <property type="entry name" value="TPP_enzyme_N"/>
    <property type="match status" value="1"/>
</dbReference>
<dbReference type="EMBL" id="JACIGK010000007">
    <property type="protein sequence ID" value="MBB4265635.1"/>
    <property type="molecule type" value="Genomic_DNA"/>
</dbReference>
<proteinExistence type="inferred from homology"/>
<dbReference type="InterPro" id="IPR012001">
    <property type="entry name" value="Thiamin_PyroP_enz_TPP-bd_dom"/>
</dbReference>
<dbReference type="Pfam" id="PF00205">
    <property type="entry name" value="TPP_enzyme_M"/>
    <property type="match status" value="1"/>
</dbReference>
<dbReference type="InterPro" id="IPR012000">
    <property type="entry name" value="Thiamin_PyroP_enz_cen_dom"/>
</dbReference>
<organism evidence="14 15">
    <name type="scientific">Roseospira visakhapatnamensis</name>
    <dbReference type="NCBI Taxonomy" id="390880"/>
    <lineage>
        <taxon>Bacteria</taxon>
        <taxon>Pseudomonadati</taxon>
        <taxon>Pseudomonadota</taxon>
        <taxon>Alphaproteobacteria</taxon>
        <taxon>Rhodospirillales</taxon>
        <taxon>Rhodospirillaceae</taxon>
        <taxon>Roseospira</taxon>
    </lineage>
</organism>
<dbReference type="AlphaFoldDB" id="A0A7W6RC08"/>
<evidence type="ECO:0000256" key="9">
    <source>
        <dbReference type="PIRSR" id="PIRSR036565-2"/>
    </source>
</evidence>
<evidence type="ECO:0000256" key="8">
    <source>
        <dbReference type="ARBA" id="ARBA00023239"/>
    </source>
</evidence>
<dbReference type="GO" id="GO:0000949">
    <property type="term" value="P:aromatic amino acid family catabolic process to alcohol via Ehrlich pathway"/>
    <property type="evidence" value="ECO:0007669"/>
    <property type="project" value="TreeGrafter"/>
</dbReference>
<dbReference type="GO" id="GO:0000287">
    <property type="term" value="F:magnesium ion binding"/>
    <property type="evidence" value="ECO:0007669"/>
    <property type="project" value="InterPro"/>
</dbReference>
<keyword evidence="5" id="KW-0210">Decarboxylase</keyword>
<keyword evidence="4 9" id="KW-0479">Metal-binding</keyword>
<gene>
    <name evidence="14" type="ORF">GGD89_001257</name>
</gene>
<accession>A0A7W6RC08</accession>
<dbReference type="GO" id="GO:0047434">
    <property type="term" value="F:indolepyruvate decarboxylase activity"/>
    <property type="evidence" value="ECO:0007669"/>
    <property type="project" value="UniProtKB-EC"/>
</dbReference>
<comment type="cofactor">
    <cofactor evidence="9">
        <name>Mg(2+)</name>
        <dbReference type="ChEBI" id="CHEBI:18420"/>
    </cofactor>
    <text evidence="9">Binds 1 Mg(2+) per subunit.</text>
</comment>
<protein>
    <submittedName>
        <fullName evidence="14">Indolepyruvate decarboxylase</fullName>
        <ecNumber evidence="14">4.1.1.74</ecNumber>
    </submittedName>
</protein>
<evidence type="ECO:0000256" key="1">
    <source>
        <dbReference type="ARBA" id="ARBA00001920"/>
    </source>
</evidence>
<dbReference type="InterPro" id="IPR017765">
    <property type="entry name" value="IPDC"/>
</dbReference>
<evidence type="ECO:0000256" key="3">
    <source>
        <dbReference type="ARBA" id="ARBA00007812"/>
    </source>
</evidence>
<dbReference type="PANTHER" id="PTHR43452:SF30">
    <property type="entry name" value="PYRUVATE DECARBOXYLASE ISOZYME 1-RELATED"/>
    <property type="match status" value="1"/>
</dbReference>
<evidence type="ECO:0000259" key="12">
    <source>
        <dbReference type="Pfam" id="PF02775"/>
    </source>
</evidence>
<feature type="binding site" evidence="9">
    <location>
        <position position="433"/>
    </location>
    <ligand>
        <name>Mg(2+)</name>
        <dbReference type="ChEBI" id="CHEBI:18420"/>
    </ligand>
</feature>
<feature type="binding site" evidence="9">
    <location>
        <position position="460"/>
    </location>
    <ligand>
        <name>Mg(2+)</name>
        <dbReference type="ChEBI" id="CHEBI:18420"/>
    </ligand>
</feature>
<comment type="similarity">
    <text evidence="3 10">Belongs to the TPP enzyme family.</text>
</comment>
<dbReference type="Pfam" id="PF02775">
    <property type="entry name" value="TPP_enzyme_C"/>
    <property type="match status" value="1"/>
</dbReference>
<dbReference type="RefSeq" id="WP_184043255.1">
    <property type="nucleotide sequence ID" value="NZ_JACIGK010000007.1"/>
</dbReference>
<keyword evidence="6 9" id="KW-0460">Magnesium</keyword>
<comment type="caution">
    <text evidence="14">The sequence shown here is derived from an EMBL/GenBank/DDBJ whole genome shotgun (WGS) entry which is preliminary data.</text>
</comment>
<keyword evidence="14" id="KW-0670">Pyruvate</keyword>
<dbReference type="PANTHER" id="PTHR43452">
    <property type="entry name" value="PYRUVATE DECARBOXYLASE"/>
    <property type="match status" value="1"/>
</dbReference>
<evidence type="ECO:0000313" key="14">
    <source>
        <dbReference type="EMBL" id="MBB4265635.1"/>
    </source>
</evidence>
<dbReference type="InterPro" id="IPR011766">
    <property type="entry name" value="TPP_enzyme_TPP-bd"/>
</dbReference>